<evidence type="ECO:0000256" key="4">
    <source>
        <dbReference type="PROSITE-ProRule" id="PRU01161"/>
    </source>
</evidence>
<evidence type="ECO:0000256" key="1">
    <source>
        <dbReference type="ARBA" id="ARBA00022801"/>
    </source>
</evidence>
<dbReference type="PROSITE" id="PS51635">
    <property type="entry name" value="PNPLA"/>
    <property type="match status" value="1"/>
</dbReference>
<organism evidence="6 7">
    <name type="scientific">Actinomadura rubteroloni</name>
    <dbReference type="NCBI Taxonomy" id="1926885"/>
    <lineage>
        <taxon>Bacteria</taxon>
        <taxon>Bacillati</taxon>
        <taxon>Actinomycetota</taxon>
        <taxon>Actinomycetes</taxon>
        <taxon>Streptosporangiales</taxon>
        <taxon>Thermomonosporaceae</taxon>
        <taxon>Actinomadura</taxon>
    </lineage>
</organism>
<dbReference type="RefSeq" id="WP_103561474.1">
    <property type="nucleotide sequence ID" value="NZ_MTBP01000001.1"/>
</dbReference>
<dbReference type="GO" id="GO:0016787">
    <property type="term" value="F:hydrolase activity"/>
    <property type="evidence" value="ECO:0007669"/>
    <property type="project" value="UniProtKB-KW"/>
</dbReference>
<comment type="caution">
    <text evidence="4">Lacks conserved residue(s) required for the propagation of feature annotation.</text>
</comment>
<dbReference type="InterPro" id="IPR016035">
    <property type="entry name" value="Acyl_Trfase/lysoPLipase"/>
</dbReference>
<dbReference type="EMBL" id="MTBP01000001">
    <property type="protein sequence ID" value="POM26517.1"/>
    <property type="molecule type" value="Genomic_DNA"/>
</dbReference>
<dbReference type="AlphaFoldDB" id="A0A2P4UN99"/>
<comment type="caution">
    <text evidence="6">The sequence shown here is derived from an EMBL/GenBank/DDBJ whole genome shotgun (WGS) entry which is preliminary data.</text>
</comment>
<dbReference type="SUPFAM" id="SSF52151">
    <property type="entry name" value="FabD/lysophospholipase-like"/>
    <property type="match status" value="1"/>
</dbReference>
<sequence>MTRALVLGGGAGIAAPWEAGLIEGFRRAGTDLGTADLIVGTAWGSFVGACLAGGADLNRAMDDVDATDREQRGPGINALLLEKMLRLLSDRSMSRRERRRRVGEITTRPEVVAKAHRLDLIADCLPVADWPERRLLIPAVDVDSGDRVVWDRGSGVPLARAVRASASWPSEFPPTEIDGRRYMDGGAFSSTNADLARGCDRVVVLMPMRHLVPARTLEQEVASLGDVKVTVVGPDDPAVELFTLALFEPNVPESAYGAGLRQAADEAEKITATWED</sequence>
<keyword evidence="7" id="KW-1185">Reference proteome</keyword>
<proteinExistence type="predicted"/>
<gene>
    <name evidence="6" type="ORF">BTM25_09180</name>
</gene>
<dbReference type="Proteomes" id="UP000242367">
    <property type="component" value="Unassembled WGS sequence"/>
</dbReference>
<keyword evidence="3" id="KW-0443">Lipid metabolism</keyword>
<dbReference type="InterPro" id="IPR050301">
    <property type="entry name" value="NTE"/>
</dbReference>
<feature type="domain" description="PNPLA" evidence="5">
    <location>
        <begin position="6"/>
        <end position="197"/>
    </location>
</feature>
<keyword evidence="2" id="KW-0442">Lipid degradation</keyword>
<evidence type="ECO:0000256" key="3">
    <source>
        <dbReference type="ARBA" id="ARBA00023098"/>
    </source>
</evidence>
<dbReference type="Gene3D" id="3.40.1090.10">
    <property type="entry name" value="Cytosolic phospholipase A2 catalytic domain"/>
    <property type="match status" value="1"/>
</dbReference>
<feature type="short sequence motif" description="DGA/G" evidence="4">
    <location>
        <begin position="184"/>
        <end position="186"/>
    </location>
</feature>
<dbReference type="Pfam" id="PF01734">
    <property type="entry name" value="Patatin"/>
    <property type="match status" value="1"/>
</dbReference>
<evidence type="ECO:0000313" key="6">
    <source>
        <dbReference type="EMBL" id="POM26517.1"/>
    </source>
</evidence>
<evidence type="ECO:0000313" key="7">
    <source>
        <dbReference type="Proteomes" id="UP000242367"/>
    </source>
</evidence>
<protein>
    <submittedName>
        <fullName evidence="6">Patatin-like phospholipase</fullName>
    </submittedName>
</protein>
<name>A0A2P4UN99_9ACTN</name>
<dbReference type="InterPro" id="IPR002641">
    <property type="entry name" value="PNPLA_dom"/>
</dbReference>
<evidence type="ECO:0000259" key="5">
    <source>
        <dbReference type="PROSITE" id="PS51635"/>
    </source>
</evidence>
<dbReference type="GO" id="GO:0016042">
    <property type="term" value="P:lipid catabolic process"/>
    <property type="evidence" value="ECO:0007669"/>
    <property type="project" value="UniProtKB-KW"/>
</dbReference>
<accession>A0A2P4UN99</accession>
<evidence type="ECO:0000256" key="2">
    <source>
        <dbReference type="ARBA" id="ARBA00022963"/>
    </source>
</evidence>
<reference evidence="6 7" key="1">
    <citation type="journal article" date="2017" name="Chemistry">
        <title>Isolation, Biosynthesis and Chemical Modifications of Rubterolones A-F: Rare Tropolone Alkaloids from Actinomadura sp. 5-2.</title>
        <authorList>
            <person name="Guo H."/>
            <person name="Benndorf R."/>
            <person name="Leichnitz D."/>
            <person name="Klassen J.L."/>
            <person name="Vollmers J."/>
            <person name="Gorls H."/>
            <person name="Steinacker M."/>
            <person name="Weigel C."/>
            <person name="Dahse H.M."/>
            <person name="Kaster A.K."/>
            <person name="de Beer Z.W."/>
            <person name="Poulsen M."/>
            <person name="Beemelmanns C."/>
        </authorList>
    </citation>
    <scope>NUCLEOTIDE SEQUENCE [LARGE SCALE GENOMIC DNA]</scope>
    <source>
        <strain evidence="6 7">5-2</strain>
    </source>
</reference>
<dbReference type="PANTHER" id="PTHR14226">
    <property type="entry name" value="NEUROPATHY TARGET ESTERASE/SWISS CHEESE D.MELANOGASTER"/>
    <property type="match status" value="1"/>
</dbReference>
<keyword evidence="1" id="KW-0378">Hydrolase</keyword>
<dbReference type="PANTHER" id="PTHR14226:SF57">
    <property type="entry name" value="BLR7027 PROTEIN"/>
    <property type="match status" value="1"/>
</dbReference>